<gene>
    <name evidence="2" type="ORF">FAES_2429</name>
</gene>
<evidence type="ECO:0000256" key="1">
    <source>
        <dbReference type="SAM" id="MobiDB-lite"/>
    </source>
</evidence>
<proteinExistence type="predicted"/>
<keyword evidence="3" id="KW-1185">Reference proteome</keyword>
<feature type="region of interest" description="Disordered" evidence="1">
    <location>
        <begin position="109"/>
        <end position="176"/>
    </location>
</feature>
<dbReference type="Proteomes" id="UP000011058">
    <property type="component" value="Chromosome"/>
</dbReference>
<dbReference type="KEGG" id="fae:FAES_2429"/>
<protein>
    <submittedName>
        <fullName evidence="2">Uncharacterized protein</fullName>
    </submittedName>
</protein>
<organism evidence="2 3">
    <name type="scientific">Fibrella aestuarina BUZ 2</name>
    <dbReference type="NCBI Taxonomy" id="1166018"/>
    <lineage>
        <taxon>Bacteria</taxon>
        <taxon>Pseudomonadati</taxon>
        <taxon>Bacteroidota</taxon>
        <taxon>Cytophagia</taxon>
        <taxon>Cytophagales</taxon>
        <taxon>Spirosomataceae</taxon>
        <taxon>Fibrella</taxon>
    </lineage>
</organism>
<evidence type="ECO:0000313" key="3">
    <source>
        <dbReference type="Proteomes" id="UP000011058"/>
    </source>
</evidence>
<sequence length="176" mass="18259">MAQPSQFATALIEETVQTFNGDVKTVSPTDGINLIDHWISALHSGDESTNPVAHTLSELRIQLQEGTPNGGTIQSLIQELAEQTHQAAQHVDGSEQQALAQLASAMRGFGQHLSGGGRVSDQSRQGDMDDPTGSNGGQSSTVSDTDTTGAYSSDNSDMGGAPTTGSQSVGGDRYGQ</sequence>
<dbReference type="AlphaFoldDB" id="I0K8I5"/>
<dbReference type="HOGENOM" id="CLU_1522977_0_0_10"/>
<feature type="compositionally biased region" description="Polar residues" evidence="1">
    <location>
        <begin position="137"/>
        <end position="156"/>
    </location>
</feature>
<reference evidence="2 3" key="1">
    <citation type="journal article" date="2012" name="J. Bacteriol.">
        <title>Genome Sequence of Fibrella aestuarina BUZ 2T, a Filamentous Marine Bacterium.</title>
        <authorList>
            <person name="Filippini M."/>
            <person name="Qi W."/>
            <person name="Blom J."/>
            <person name="Goesmann A."/>
            <person name="Smits T.H."/>
            <person name="Bagheri H.C."/>
        </authorList>
    </citation>
    <scope>NUCLEOTIDE SEQUENCE [LARGE SCALE GENOMIC DNA]</scope>
    <source>
        <strain evidence="3">BUZ 2T</strain>
    </source>
</reference>
<accession>I0K8I5</accession>
<dbReference type="OrthoDB" id="965190at2"/>
<name>I0K8I5_9BACT</name>
<evidence type="ECO:0000313" key="2">
    <source>
        <dbReference type="EMBL" id="CCH00438.1"/>
    </source>
</evidence>
<dbReference type="RefSeq" id="WP_015331537.1">
    <property type="nucleotide sequence ID" value="NC_020054.1"/>
</dbReference>
<dbReference type="EMBL" id="HE796683">
    <property type="protein sequence ID" value="CCH00438.1"/>
    <property type="molecule type" value="Genomic_DNA"/>
</dbReference>
<dbReference type="STRING" id="1166018.FAES_2429"/>
<dbReference type="eggNOG" id="ENOG50337YG">
    <property type="taxonomic scope" value="Bacteria"/>
</dbReference>